<feature type="transmembrane region" description="Helical" evidence="6">
    <location>
        <begin position="6"/>
        <end position="28"/>
    </location>
</feature>
<comment type="caution">
    <text evidence="7">The sequence shown here is derived from an EMBL/GenBank/DDBJ whole genome shotgun (WGS) entry which is preliminary data.</text>
</comment>
<name>A0A371X8N6_9HYPH</name>
<dbReference type="CDD" id="cd06580">
    <property type="entry name" value="TM_PBP1_transp_TpRbsC_like"/>
    <property type="match status" value="1"/>
</dbReference>
<feature type="transmembrane region" description="Helical" evidence="6">
    <location>
        <begin position="33"/>
        <end position="54"/>
    </location>
</feature>
<dbReference type="GO" id="GO:0022857">
    <property type="term" value="F:transmembrane transporter activity"/>
    <property type="evidence" value="ECO:0007669"/>
    <property type="project" value="InterPro"/>
</dbReference>
<keyword evidence="5 6" id="KW-0472">Membrane</keyword>
<dbReference type="AlphaFoldDB" id="A0A371X8N6"/>
<keyword evidence="8" id="KW-1185">Reference proteome</keyword>
<dbReference type="EMBL" id="QURN01000015">
    <property type="protein sequence ID" value="RFC65597.1"/>
    <property type="molecule type" value="Genomic_DNA"/>
</dbReference>
<evidence type="ECO:0000256" key="4">
    <source>
        <dbReference type="ARBA" id="ARBA00022989"/>
    </source>
</evidence>
<evidence type="ECO:0000256" key="2">
    <source>
        <dbReference type="ARBA" id="ARBA00022475"/>
    </source>
</evidence>
<feature type="transmembrane region" description="Helical" evidence="6">
    <location>
        <begin position="213"/>
        <end position="232"/>
    </location>
</feature>
<dbReference type="PANTHER" id="PTHR43370">
    <property type="entry name" value="SUGAR ABC TRANSPORTER INTEGRAL MEMBRANE PROTEIN-RELATED"/>
    <property type="match status" value="1"/>
</dbReference>
<evidence type="ECO:0000313" key="7">
    <source>
        <dbReference type="EMBL" id="RFC65597.1"/>
    </source>
</evidence>
<dbReference type="Pfam" id="PF02653">
    <property type="entry name" value="BPD_transp_2"/>
    <property type="match status" value="1"/>
</dbReference>
<sequence length="306" mass="32247">MDITVNILLTIATAATPLLIAAIGELVVERSGVLNLGVEGMMIMGAVCGFGAAYLTGSPWIGVLAAIVAGALFSLLFAFMALTLATNQVATGLSLTILGLGLSGMIGTNFVGLPGVRLPNLYIPGLSDLPIVGKLLFGQDPLFYASIALVFAVSWFLFRTRKGLMLRSIGDSHSSAHALGIPVIRYRYLAVMFGGACAGLAGGHLSLVYTPQWVENMTAGRGWIALALVVFASWRPLRVLAGAYIFGAVWIGQLHAQAFGIPVPSQFLSALPYLATIVVLVLISRNKRLTMMNTPASLGQAFVPDR</sequence>
<evidence type="ECO:0000256" key="5">
    <source>
        <dbReference type="ARBA" id="ARBA00023136"/>
    </source>
</evidence>
<keyword evidence="4 6" id="KW-1133">Transmembrane helix</keyword>
<feature type="transmembrane region" description="Helical" evidence="6">
    <location>
        <begin position="89"/>
        <end position="111"/>
    </location>
</feature>
<organism evidence="7 8">
    <name type="scientific">Mesorhizobium denitrificans</name>
    <dbReference type="NCBI Taxonomy" id="2294114"/>
    <lineage>
        <taxon>Bacteria</taxon>
        <taxon>Pseudomonadati</taxon>
        <taxon>Pseudomonadota</taxon>
        <taxon>Alphaproteobacteria</taxon>
        <taxon>Hyphomicrobiales</taxon>
        <taxon>Phyllobacteriaceae</taxon>
        <taxon>Mesorhizobium</taxon>
    </lineage>
</organism>
<dbReference type="PANTHER" id="PTHR43370:SF2">
    <property type="entry name" value="ABC TRANSPORTER PERMEASE PROTEIN"/>
    <property type="match status" value="1"/>
</dbReference>
<dbReference type="InterPro" id="IPR001851">
    <property type="entry name" value="ABC_transp_permease"/>
</dbReference>
<feature type="transmembrane region" description="Helical" evidence="6">
    <location>
        <begin position="142"/>
        <end position="158"/>
    </location>
</feature>
<evidence type="ECO:0000256" key="1">
    <source>
        <dbReference type="ARBA" id="ARBA00004651"/>
    </source>
</evidence>
<feature type="transmembrane region" description="Helical" evidence="6">
    <location>
        <begin position="239"/>
        <end position="259"/>
    </location>
</feature>
<evidence type="ECO:0000256" key="6">
    <source>
        <dbReference type="SAM" id="Phobius"/>
    </source>
</evidence>
<protein>
    <submittedName>
        <fullName evidence="7">ABC transporter permease</fullName>
    </submittedName>
</protein>
<evidence type="ECO:0000313" key="8">
    <source>
        <dbReference type="Proteomes" id="UP000262379"/>
    </source>
</evidence>
<keyword evidence="2" id="KW-1003">Cell membrane</keyword>
<evidence type="ECO:0000256" key="3">
    <source>
        <dbReference type="ARBA" id="ARBA00022692"/>
    </source>
</evidence>
<feature type="transmembrane region" description="Helical" evidence="6">
    <location>
        <begin position="188"/>
        <end position="207"/>
    </location>
</feature>
<accession>A0A371X8N6</accession>
<comment type="subcellular location">
    <subcellularLocation>
        <location evidence="1">Cell membrane</location>
        <topology evidence="1">Multi-pass membrane protein</topology>
    </subcellularLocation>
</comment>
<proteinExistence type="predicted"/>
<dbReference type="GO" id="GO:0005886">
    <property type="term" value="C:plasma membrane"/>
    <property type="evidence" value="ECO:0007669"/>
    <property type="project" value="UniProtKB-SubCell"/>
</dbReference>
<feature type="transmembrane region" description="Helical" evidence="6">
    <location>
        <begin position="265"/>
        <end position="283"/>
    </location>
</feature>
<gene>
    <name evidence="7" type="ORF">DY251_17590</name>
</gene>
<feature type="transmembrane region" description="Helical" evidence="6">
    <location>
        <begin position="60"/>
        <end position="82"/>
    </location>
</feature>
<reference evidence="8" key="1">
    <citation type="submission" date="2018-08" db="EMBL/GenBank/DDBJ databases">
        <authorList>
            <person name="Im W.T."/>
        </authorList>
    </citation>
    <scope>NUCLEOTIDE SEQUENCE [LARGE SCALE GENOMIC DNA]</scope>
    <source>
        <strain evidence="8">LA-28</strain>
    </source>
</reference>
<dbReference type="RefSeq" id="WP_116625208.1">
    <property type="nucleotide sequence ID" value="NZ_QURN01000015.1"/>
</dbReference>
<dbReference type="Proteomes" id="UP000262379">
    <property type="component" value="Unassembled WGS sequence"/>
</dbReference>
<keyword evidence="3 6" id="KW-0812">Transmembrane</keyword>